<dbReference type="GO" id="GO:0008168">
    <property type="term" value="F:methyltransferase activity"/>
    <property type="evidence" value="ECO:0007669"/>
    <property type="project" value="UniProtKB-KW"/>
</dbReference>
<evidence type="ECO:0000256" key="1">
    <source>
        <dbReference type="ARBA" id="ARBA00004123"/>
    </source>
</evidence>
<name>A0A2I0AGS7_9ASPA</name>
<evidence type="ECO:0000313" key="10">
    <source>
        <dbReference type="EMBL" id="PKA54696.1"/>
    </source>
</evidence>
<dbReference type="SUPFAM" id="SSF53335">
    <property type="entry name" value="S-adenosyl-L-methionine-dependent methyltransferases"/>
    <property type="match status" value="2"/>
</dbReference>
<evidence type="ECO:0000256" key="4">
    <source>
        <dbReference type="ARBA" id="ARBA00022691"/>
    </source>
</evidence>
<keyword evidence="3 10" id="KW-0808">Transferase</keyword>
<dbReference type="GO" id="GO:0005634">
    <property type="term" value="C:nucleus"/>
    <property type="evidence" value="ECO:0007669"/>
    <property type="project" value="UniProtKB-SubCell"/>
</dbReference>
<feature type="region of interest" description="Disordered" evidence="8">
    <location>
        <begin position="108"/>
        <end position="132"/>
    </location>
</feature>
<gene>
    <name evidence="10" type="primary">DRM1</name>
    <name evidence="10" type="ORF">AXF42_Ash000531</name>
</gene>
<reference evidence="10 11" key="1">
    <citation type="journal article" date="2017" name="Nature">
        <title>The Apostasia genome and the evolution of orchids.</title>
        <authorList>
            <person name="Zhang G.Q."/>
            <person name="Liu K.W."/>
            <person name="Li Z."/>
            <person name="Lohaus R."/>
            <person name="Hsiao Y.Y."/>
            <person name="Niu S.C."/>
            <person name="Wang J.Y."/>
            <person name="Lin Y.C."/>
            <person name="Xu Q."/>
            <person name="Chen L.J."/>
            <person name="Yoshida K."/>
            <person name="Fujiwara S."/>
            <person name="Wang Z.W."/>
            <person name="Zhang Y.Q."/>
            <person name="Mitsuda N."/>
            <person name="Wang M."/>
            <person name="Liu G.H."/>
            <person name="Pecoraro L."/>
            <person name="Huang H.X."/>
            <person name="Xiao X.J."/>
            <person name="Lin M."/>
            <person name="Wu X.Y."/>
            <person name="Wu W.L."/>
            <person name="Chen Y.Y."/>
            <person name="Chang S.B."/>
            <person name="Sakamoto S."/>
            <person name="Ohme-Takagi M."/>
            <person name="Yagi M."/>
            <person name="Zeng S.J."/>
            <person name="Shen C.Y."/>
            <person name="Yeh C.M."/>
            <person name="Luo Y.B."/>
            <person name="Tsai W.C."/>
            <person name="Van de Peer Y."/>
            <person name="Liu Z.J."/>
        </authorList>
    </citation>
    <scope>NUCLEOTIDE SEQUENCE [LARGE SCALE GENOMIC DNA]</scope>
    <source>
        <strain evidence="11">cv. Shenzhen</strain>
        <tissue evidence="10">Stem</tissue>
    </source>
</reference>
<comment type="subcellular location">
    <subcellularLocation>
        <location evidence="1">Nucleus</location>
    </subcellularLocation>
</comment>
<dbReference type="EMBL" id="KZ451982">
    <property type="protein sequence ID" value="PKA54696.1"/>
    <property type="molecule type" value="Genomic_DNA"/>
</dbReference>
<keyword evidence="2 10" id="KW-0489">Methyltransferase</keyword>
<dbReference type="PANTHER" id="PTHR23068">
    <property type="entry name" value="DNA CYTOSINE-5- -METHYLTRANSFERASE 3-RELATED"/>
    <property type="match status" value="1"/>
</dbReference>
<evidence type="ECO:0000256" key="8">
    <source>
        <dbReference type="SAM" id="MobiDB-lite"/>
    </source>
</evidence>
<evidence type="ECO:0000256" key="5">
    <source>
        <dbReference type="ARBA" id="ARBA00022737"/>
    </source>
</evidence>
<protein>
    <submittedName>
        <fullName evidence="10">DNA (Cytosine-5)-methyltransferase DRM1</fullName>
    </submittedName>
</protein>
<evidence type="ECO:0000256" key="2">
    <source>
        <dbReference type="ARBA" id="ARBA00022603"/>
    </source>
</evidence>
<dbReference type="Gene3D" id="3.40.50.150">
    <property type="entry name" value="Vaccinia Virus protein VP39"/>
    <property type="match status" value="1"/>
</dbReference>
<dbReference type="PANTHER" id="PTHR23068:SF11">
    <property type="entry name" value="INACTIVE DNA (CYTOSINE-5)-METHYLTRANSFERASE DRM3-RELATED"/>
    <property type="match status" value="1"/>
</dbReference>
<dbReference type="Proteomes" id="UP000236161">
    <property type="component" value="Unassembled WGS sequence"/>
</dbReference>
<dbReference type="GO" id="GO:0032259">
    <property type="term" value="P:methylation"/>
    <property type="evidence" value="ECO:0007669"/>
    <property type="project" value="UniProtKB-KW"/>
</dbReference>
<accession>A0A2I0AGS7</accession>
<proteinExistence type="predicted"/>
<keyword evidence="7" id="KW-0539">Nucleus</keyword>
<sequence length="711" mass="79801">MVKVECLTDNEGSSIDDSDLNANPGVDSIDLKPCSVPIVVKEESVPSSSNNHLKLYLIGMGFSSILVDKVIEENGEADVNVLLEALLEYSAHQKSSPTLKFRSDYSSLNKEDSLPSEFKSDDNQIKKERDEPSHVHMEKKTYLLMMEFMEEEIDLAISRLGETAPLGELVEFIVTSQAAGSSGKKENLRFSRGVSGYNEESTTEALFGTMNKTLCLLRMGFTDHEISSAIHKLGSDAPLNELADSIIVVRLAFEVKEEDLSDDGCYFNPEEQEELDQLVSAKDEHQMPSSSTETWLNYNNPNSTFEDYEHKANLKKAKYSSAKDKEASNWSQWDNTGSFEHLTTNLAKNSECAEFPSTSTATTVKEEAAVKEETPDPFPCSLSSNNRKIASKSPFFFYGNVIDISQDTWRKLSQFLYGTQPEFVNCQFFSALIRKEGYLHNLPTVGRFHIVPKSPMTIEDALPHTKKFWPSWDTRKQLSCINSETTGVAQLCDRLGRMMATSHGVLSKEQQIDILHHCKTLNLIWVGPNKLSPINPEHLEQILGYPRHHTDFWGMEPTGRLRALKHSFQTDTFGYHFSVLKNIFPQGVRLISICSGIGGAEVAIHRLGVRLRCVVSVEESESNRKILRQWWNHTGQSGVLKQLSGVEMLTIRCLENLVKEFGGFDIVVGGNPGYFASSGSSKESSVGMDLNHFYEFARVLQRVRGLRGRRN</sequence>
<dbReference type="InterPro" id="IPR029063">
    <property type="entry name" value="SAM-dependent_MTases_sf"/>
</dbReference>
<dbReference type="PROSITE" id="PS51680">
    <property type="entry name" value="SAM_MT_DRM"/>
    <property type="match status" value="1"/>
</dbReference>
<evidence type="ECO:0000256" key="6">
    <source>
        <dbReference type="ARBA" id="ARBA00023125"/>
    </source>
</evidence>
<dbReference type="GO" id="GO:0003677">
    <property type="term" value="F:DNA binding"/>
    <property type="evidence" value="ECO:0007669"/>
    <property type="project" value="UniProtKB-KW"/>
</dbReference>
<evidence type="ECO:0000256" key="3">
    <source>
        <dbReference type="ARBA" id="ARBA00022679"/>
    </source>
</evidence>
<keyword evidence="11" id="KW-1185">Reference proteome</keyword>
<dbReference type="InterPro" id="IPR030380">
    <property type="entry name" value="SAM_MeTfrase_DRM"/>
</dbReference>
<dbReference type="AlphaFoldDB" id="A0A2I0AGS7"/>
<feature type="compositionally biased region" description="Basic and acidic residues" evidence="8">
    <location>
        <begin position="109"/>
        <end position="132"/>
    </location>
</feature>
<organism evidence="10 11">
    <name type="scientific">Apostasia shenzhenica</name>
    <dbReference type="NCBI Taxonomy" id="1088818"/>
    <lineage>
        <taxon>Eukaryota</taxon>
        <taxon>Viridiplantae</taxon>
        <taxon>Streptophyta</taxon>
        <taxon>Embryophyta</taxon>
        <taxon>Tracheophyta</taxon>
        <taxon>Spermatophyta</taxon>
        <taxon>Magnoliopsida</taxon>
        <taxon>Liliopsida</taxon>
        <taxon>Asparagales</taxon>
        <taxon>Orchidaceae</taxon>
        <taxon>Apostasioideae</taxon>
        <taxon>Apostasia</taxon>
    </lineage>
</organism>
<dbReference type="InterPro" id="IPR050390">
    <property type="entry name" value="C5-Methyltransferase"/>
</dbReference>
<evidence type="ECO:0000256" key="7">
    <source>
        <dbReference type="ARBA" id="ARBA00023242"/>
    </source>
</evidence>
<dbReference type="OrthoDB" id="641149at2759"/>
<keyword evidence="4" id="KW-0949">S-adenosyl-L-methionine</keyword>
<feature type="domain" description="SAM-dependent MTase DRM-type" evidence="9">
    <location>
        <begin position="382"/>
        <end position="710"/>
    </location>
</feature>
<keyword evidence="5" id="KW-0677">Repeat</keyword>
<dbReference type="STRING" id="1088818.A0A2I0AGS7"/>
<evidence type="ECO:0000313" key="11">
    <source>
        <dbReference type="Proteomes" id="UP000236161"/>
    </source>
</evidence>
<evidence type="ECO:0000259" key="9">
    <source>
        <dbReference type="PROSITE" id="PS51680"/>
    </source>
</evidence>
<keyword evidence="6" id="KW-0238">DNA-binding</keyword>